<name>A0A4P7N7L9_PYROR</name>
<evidence type="ECO:0000256" key="1">
    <source>
        <dbReference type="SAM" id="MobiDB-lite"/>
    </source>
</evidence>
<protein>
    <recommendedName>
        <fullName evidence="4">Nucleoside phosphorylase domain-containing protein</fullName>
    </recommendedName>
</protein>
<gene>
    <name evidence="2" type="ORF">PoMZ_02575</name>
</gene>
<dbReference type="InterPro" id="IPR035994">
    <property type="entry name" value="Nucleoside_phosphorylase_sf"/>
</dbReference>
<feature type="compositionally biased region" description="Polar residues" evidence="1">
    <location>
        <begin position="27"/>
        <end position="38"/>
    </location>
</feature>
<dbReference type="PANTHER" id="PTHR46082">
    <property type="entry name" value="ATP/GTP-BINDING PROTEIN-RELATED"/>
    <property type="match status" value="1"/>
</dbReference>
<evidence type="ECO:0000313" key="3">
    <source>
        <dbReference type="Proteomes" id="UP000294847"/>
    </source>
</evidence>
<organism evidence="2 3">
    <name type="scientific">Pyricularia oryzae</name>
    <name type="common">Rice blast fungus</name>
    <name type="synonym">Magnaporthe oryzae</name>
    <dbReference type="NCBI Taxonomy" id="318829"/>
    <lineage>
        <taxon>Eukaryota</taxon>
        <taxon>Fungi</taxon>
        <taxon>Dikarya</taxon>
        <taxon>Ascomycota</taxon>
        <taxon>Pezizomycotina</taxon>
        <taxon>Sordariomycetes</taxon>
        <taxon>Sordariomycetidae</taxon>
        <taxon>Magnaporthales</taxon>
        <taxon>Pyriculariaceae</taxon>
        <taxon>Pyricularia</taxon>
    </lineage>
</organism>
<feature type="region of interest" description="Disordered" evidence="1">
    <location>
        <begin position="23"/>
        <end position="43"/>
    </location>
</feature>
<evidence type="ECO:0008006" key="4">
    <source>
        <dbReference type="Google" id="ProtNLM"/>
    </source>
</evidence>
<reference evidence="2 3" key="1">
    <citation type="journal article" date="2019" name="Mol. Biol. Evol.">
        <title>Blast fungal genomes show frequent chromosomal changes, gene gains and losses, and effector gene turnover.</title>
        <authorList>
            <person name="Gomez Luciano L.B."/>
            <person name="Jason Tsai I."/>
            <person name="Chuma I."/>
            <person name="Tosa Y."/>
            <person name="Chen Y.H."/>
            <person name="Li J.Y."/>
            <person name="Li M.Y."/>
            <person name="Jade Lu M.Y."/>
            <person name="Nakayashiki H."/>
            <person name="Li W.H."/>
        </authorList>
    </citation>
    <scope>NUCLEOTIDE SEQUENCE [LARGE SCALE GENOMIC DNA]</scope>
    <source>
        <strain evidence="2">MZ5-1-6</strain>
    </source>
</reference>
<dbReference type="PANTHER" id="PTHR46082:SF11">
    <property type="entry name" value="AAA+ ATPASE DOMAIN-CONTAINING PROTEIN-RELATED"/>
    <property type="match status" value="1"/>
</dbReference>
<dbReference type="Gene3D" id="3.40.50.1580">
    <property type="entry name" value="Nucleoside phosphorylase domain"/>
    <property type="match status" value="1"/>
</dbReference>
<dbReference type="GO" id="GO:0003824">
    <property type="term" value="F:catalytic activity"/>
    <property type="evidence" value="ECO:0007669"/>
    <property type="project" value="InterPro"/>
</dbReference>
<dbReference type="InterPro" id="IPR053137">
    <property type="entry name" value="NLR-like"/>
</dbReference>
<dbReference type="AlphaFoldDB" id="A0A4P7N7L9"/>
<sequence length="247" mass="26707">MPFDRAVSKGRCMVVYHGGDDRRGSVVGQTGRTSSSNPATPPNGFASAAAKAIRLLLNTRRSSIPFLIFETLTHSKPHRIAMASLKQLQNPEMYTIGWIAAFNKELIAAQSVFDKEYRKPANFRKQPKDTNNYTWGRIGDYNIVIASLTAGKIGTVSAATTAMSIISFFPHLRFGLMVGIGAGVPRLADNIDIRFGDVVVNQPTGASPGVVQYDLGKLGKDGPFKRIGVFAPPPEVLFKGLATLKAI</sequence>
<accession>A0A4P7N7L9</accession>
<dbReference type="GO" id="GO:0009116">
    <property type="term" value="P:nucleoside metabolic process"/>
    <property type="evidence" value="ECO:0007669"/>
    <property type="project" value="InterPro"/>
</dbReference>
<proteinExistence type="predicted"/>
<dbReference type="EMBL" id="CP034205">
    <property type="protein sequence ID" value="QBZ57642.1"/>
    <property type="molecule type" value="Genomic_DNA"/>
</dbReference>
<evidence type="ECO:0000313" key="2">
    <source>
        <dbReference type="EMBL" id="QBZ57642.1"/>
    </source>
</evidence>
<dbReference type="Proteomes" id="UP000294847">
    <property type="component" value="Chromosome 2"/>
</dbReference>
<dbReference type="SUPFAM" id="SSF53167">
    <property type="entry name" value="Purine and uridine phosphorylases"/>
    <property type="match status" value="1"/>
</dbReference>